<protein>
    <submittedName>
        <fullName evidence="8">Succinate dehydrogenase iron-sulfur subunit</fullName>
    </submittedName>
</protein>
<reference evidence="8 9" key="1">
    <citation type="submission" date="2018-06" db="EMBL/GenBank/DDBJ databases">
        <authorList>
            <consortium name="Pathogen Informatics"/>
            <person name="Doyle S."/>
        </authorList>
    </citation>
    <scope>NUCLEOTIDE SEQUENCE [LARGE SCALE GENOMIC DNA]</scope>
    <source>
        <strain evidence="8 9">NCTC11546</strain>
    </source>
</reference>
<dbReference type="PANTHER" id="PTHR43255:SF1">
    <property type="entry name" value="IRON-SULFUR-BINDING OXIDOREDUCTASE FADF-RELATED"/>
    <property type="match status" value="1"/>
</dbReference>
<feature type="domain" description="4Fe-4S ferredoxin-type" evidence="7">
    <location>
        <begin position="299"/>
        <end position="330"/>
    </location>
</feature>
<dbReference type="Proteomes" id="UP000249891">
    <property type="component" value="Unassembled WGS sequence"/>
</dbReference>
<feature type="transmembrane region" description="Helical" evidence="6">
    <location>
        <begin position="6"/>
        <end position="24"/>
    </location>
</feature>
<dbReference type="PANTHER" id="PTHR43255">
    <property type="entry name" value="IRON-SULFUR-BINDING OXIDOREDUCTASE FADF-RELATED-RELATED"/>
    <property type="match status" value="1"/>
</dbReference>
<evidence type="ECO:0000256" key="3">
    <source>
        <dbReference type="ARBA" id="ARBA00023002"/>
    </source>
</evidence>
<name>A0A2X2RS90_CAPOC</name>
<dbReference type="Gene3D" id="1.10.1060.10">
    <property type="entry name" value="Alpha-helical ferredoxin"/>
    <property type="match status" value="1"/>
</dbReference>
<feature type="transmembrane region" description="Helical" evidence="6">
    <location>
        <begin position="65"/>
        <end position="85"/>
    </location>
</feature>
<keyword evidence="4" id="KW-0408">Iron</keyword>
<dbReference type="SUPFAM" id="SSF103501">
    <property type="entry name" value="Respiratory nitrate reductase 1 gamma chain"/>
    <property type="match status" value="1"/>
</dbReference>
<sequence length="436" mass="49169">MSFFPNIVFIILLCIGGGFFIYNLRKLIRNIRLGKPEDTSGNRKERLKNMLWLALGQRKMLVRPIVGVLHIIVYAGFLIINIELLEIITDGIIGTHRIFASLGTFYNFLIASFEILALLVIVAVTVFWIRRNVLKLPRFRKAEIRGWAKKDASNILYAEMVMMSLFLLMNAADAQLQALHVPHYVQAGSFPVSEWLRPLLGNASVSTLIVVERSCWWLHITGVLCFLNYLYYSKHLHILLAFPNTYYAPIRPLGASKVNPAVTQEVKLMLDPNADPFATPQDTAPPDKFGASDVTDLTWLQLMNAYTCTECGRCTDECPANLTGKKLSPRAIMMKTRDRLEEVGRNIDKHGTFEPDGKQLLGDYITPEELWACTTCNACVEVCPVSISPLSIIMDMRQYLVMEESAAPTELNVMMTNIENNGAPWAYSQADRNITN</sequence>
<keyword evidence="5" id="KW-0411">Iron-sulfur</keyword>
<evidence type="ECO:0000256" key="1">
    <source>
        <dbReference type="ARBA" id="ARBA00022485"/>
    </source>
</evidence>
<dbReference type="GO" id="GO:0051539">
    <property type="term" value="F:4 iron, 4 sulfur cluster binding"/>
    <property type="evidence" value="ECO:0007669"/>
    <property type="project" value="UniProtKB-KW"/>
</dbReference>
<feature type="transmembrane region" description="Helical" evidence="6">
    <location>
        <begin position="216"/>
        <end position="232"/>
    </location>
</feature>
<keyword evidence="6" id="KW-0472">Membrane</keyword>
<dbReference type="GO" id="GO:0046872">
    <property type="term" value="F:metal ion binding"/>
    <property type="evidence" value="ECO:0007669"/>
    <property type="project" value="UniProtKB-KW"/>
</dbReference>
<accession>A0A2X2RS90</accession>
<dbReference type="EMBL" id="UARG01000017">
    <property type="protein sequence ID" value="SQA77125.1"/>
    <property type="molecule type" value="Genomic_DNA"/>
</dbReference>
<organism evidence="8 9">
    <name type="scientific">Capnocytophaga ochracea</name>
    <dbReference type="NCBI Taxonomy" id="1018"/>
    <lineage>
        <taxon>Bacteria</taxon>
        <taxon>Pseudomonadati</taxon>
        <taxon>Bacteroidota</taxon>
        <taxon>Flavobacteriia</taxon>
        <taxon>Flavobacteriales</taxon>
        <taxon>Flavobacteriaceae</taxon>
        <taxon>Capnocytophaga</taxon>
    </lineage>
</organism>
<dbReference type="GO" id="GO:0005886">
    <property type="term" value="C:plasma membrane"/>
    <property type="evidence" value="ECO:0007669"/>
    <property type="project" value="TreeGrafter"/>
</dbReference>
<dbReference type="SUPFAM" id="SSF46548">
    <property type="entry name" value="alpha-helical ferredoxin"/>
    <property type="match status" value="1"/>
</dbReference>
<dbReference type="AlphaFoldDB" id="A0A2X2RS90"/>
<dbReference type="GO" id="GO:0016491">
    <property type="term" value="F:oxidoreductase activity"/>
    <property type="evidence" value="ECO:0007669"/>
    <property type="project" value="UniProtKB-KW"/>
</dbReference>
<keyword evidence="1" id="KW-0004">4Fe-4S</keyword>
<feature type="domain" description="4Fe-4S ferredoxin-type" evidence="7">
    <location>
        <begin position="363"/>
        <end position="393"/>
    </location>
</feature>
<dbReference type="RefSeq" id="WP_128090728.1">
    <property type="nucleotide sequence ID" value="NZ_UARG01000017.1"/>
</dbReference>
<evidence type="ECO:0000256" key="6">
    <source>
        <dbReference type="SAM" id="Phobius"/>
    </source>
</evidence>
<dbReference type="InterPro" id="IPR051460">
    <property type="entry name" value="HdrC_iron-sulfur_subunit"/>
</dbReference>
<evidence type="ECO:0000259" key="7">
    <source>
        <dbReference type="PROSITE" id="PS51379"/>
    </source>
</evidence>
<dbReference type="PROSITE" id="PS00198">
    <property type="entry name" value="4FE4S_FER_1"/>
    <property type="match status" value="1"/>
</dbReference>
<dbReference type="InterPro" id="IPR017896">
    <property type="entry name" value="4Fe4S_Fe-S-bd"/>
</dbReference>
<keyword evidence="6" id="KW-1133">Transmembrane helix</keyword>
<dbReference type="Pfam" id="PF13187">
    <property type="entry name" value="Fer4_9"/>
    <property type="match status" value="1"/>
</dbReference>
<feature type="transmembrane region" description="Helical" evidence="6">
    <location>
        <begin position="105"/>
        <end position="129"/>
    </location>
</feature>
<proteinExistence type="predicted"/>
<dbReference type="InterPro" id="IPR036197">
    <property type="entry name" value="NarG-like_sf"/>
</dbReference>
<evidence type="ECO:0000256" key="2">
    <source>
        <dbReference type="ARBA" id="ARBA00022723"/>
    </source>
</evidence>
<gene>
    <name evidence="8" type="ORF">NCTC11546_00327</name>
</gene>
<evidence type="ECO:0000313" key="8">
    <source>
        <dbReference type="EMBL" id="SQA77125.1"/>
    </source>
</evidence>
<evidence type="ECO:0000313" key="9">
    <source>
        <dbReference type="Proteomes" id="UP000249891"/>
    </source>
</evidence>
<dbReference type="PROSITE" id="PS51379">
    <property type="entry name" value="4FE4S_FER_2"/>
    <property type="match status" value="2"/>
</dbReference>
<dbReference type="InterPro" id="IPR017900">
    <property type="entry name" value="4Fe4S_Fe_S_CS"/>
</dbReference>
<keyword evidence="2" id="KW-0479">Metal-binding</keyword>
<keyword evidence="3" id="KW-0560">Oxidoreductase</keyword>
<evidence type="ECO:0000256" key="4">
    <source>
        <dbReference type="ARBA" id="ARBA00023004"/>
    </source>
</evidence>
<keyword evidence="6" id="KW-0812">Transmembrane</keyword>
<evidence type="ECO:0000256" key="5">
    <source>
        <dbReference type="ARBA" id="ARBA00023014"/>
    </source>
</evidence>
<dbReference type="InterPro" id="IPR009051">
    <property type="entry name" value="Helical_ferredxn"/>
</dbReference>